<keyword evidence="5" id="KW-0472">Membrane</keyword>
<feature type="chain" id="PRO_5016041174" evidence="7">
    <location>
        <begin position="21"/>
        <end position="389"/>
    </location>
</feature>
<reference evidence="10" key="1">
    <citation type="submission" date="2018-05" db="EMBL/GenBank/DDBJ databases">
        <authorList>
            <person name="Hao L."/>
        </authorList>
    </citation>
    <scope>NUCLEOTIDE SEQUENCE [LARGE SCALE GENOMIC DNA]</scope>
</reference>
<dbReference type="Gene3D" id="3.40.50.2300">
    <property type="match status" value="2"/>
</dbReference>
<keyword evidence="4 7" id="KW-0732">Signal</keyword>
<dbReference type="KEGG" id="bana:BARAN1_0048"/>
<dbReference type="Pfam" id="PF02608">
    <property type="entry name" value="Bmp"/>
    <property type="match status" value="1"/>
</dbReference>
<evidence type="ECO:0000256" key="5">
    <source>
        <dbReference type="ARBA" id="ARBA00023136"/>
    </source>
</evidence>
<dbReference type="PANTHER" id="PTHR34296:SF2">
    <property type="entry name" value="ABC TRANSPORTER GUANOSINE-BINDING PROTEIN NUPN"/>
    <property type="match status" value="1"/>
</dbReference>
<comment type="similarity">
    <text evidence="2">Belongs to the BMP lipoprotein family.</text>
</comment>
<feature type="signal peptide" evidence="7">
    <location>
        <begin position="1"/>
        <end position="20"/>
    </location>
</feature>
<sequence>MRKWLGLALVVALMAAPAMGQALKGKVAVVLDVGGRGDLSFNDMGFKGTDEAARDFGLEMVEVQSATAADYLPNLRNLARTGQYDLIICVGFLLGDALAQAAQEFPDQKFAIIDSVVDAPNVMSIVFRENEMSALLGALGALAGAHYGYPNVGIVLGIEIPVLYHFEAGYRFGIDWGNKRAAEVLGTNPVGLLYTYTGSFSDIALGKAATEAMLAQGAVAVYNVAGPLGIGDLEAITEYHRNKGTESGPPYYFGVDANQDWMGLGKHGLASGMKRVDVGCYSAVEAVVKGTFTGGITSLGLAEGGVGISKYQDLLDFIEFGISGGAMKPEDRDQTIANWLANRATVPGWIWEAVDELEAGILNGTIVVPTADTVEELRAVRAQYTLGAP</sequence>
<keyword evidence="10" id="KW-1185">Reference proteome</keyword>
<evidence type="ECO:0000259" key="8">
    <source>
        <dbReference type="Pfam" id="PF02608"/>
    </source>
</evidence>
<evidence type="ECO:0000256" key="4">
    <source>
        <dbReference type="ARBA" id="ARBA00022729"/>
    </source>
</evidence>
<dbReference type="Proteomes" id="UP000249818">
    <property type="component" value="Chromosome BARAN1"/>
</dbReference>
<accession>A0A2X3K4Q6</accession>
<gene>
    <name evidence="9" type="ORF">BARAN1_0048</name>
</gene>
<evidence type="ECO:0000313" key="10">
    <source>
        <dbReference type="Proteomes" id="UP000249818"/>
    </source>
</evidence>
<evidence type="ECO:0000256" key="1">
    <source>
        <dbReference type="ARBA" id="ARBA00004193"/>
    </source>
</evidence>
<dbReference type="PANTHER" id="PTHR34296">
    <property type="entry name" value="TRANSCRIPTIONAL ACTIVATOR PROTEIN MED"/>
    <property type="match status" value="1"/>
</dbReference>
<dbReference type="InterPro" id="IPR003760">
    <property type="entry name" value="PnrA-like"/>
</dbReference>
<dbReference type="InterPro" id="IPR050957">
    <property type="entry name" value="BMP_lipoprotein"/>
</dbReference>
<organism evidence="9 10">
    <name type="scientific">Candidatus Bipolaricaulis anaerobius</name>
    <dbReference type="NCBI Taxonomy" id="2026885"/>
    <lineage>
        <taxon>Bacteria</taxon>
        <taxon>Candidatus Bipolaricaulota</taxon>
        <taxon>Candidatus Bipolaricaulia</taxon>
        <taxon>Candidatus Bipolaricaulales</taxon>
        <taxon>Candidatus Bipolaricaulaceae</taxon>
        <taxon>Candidatus Bipolaricaulis</taxon>
    </lineage>
</organism>
<dbReference type="AlphaFoldDB" id="A0A2X3K4Q6"/>
<dbReference type="EMBL" id="LS483254">
    <property type="protein sequence ID" value="SQD92073.1"/>
    <property type="molecule type" value="Genomic_DNA"/>
</dbReference>
<protein>
    <submittedName>
        <fullName evidence="9">ABC-type transport system, periplasmic component</fullName>
    </submittedName>
</protein>
<evidence type="ECO:0000256" key="7">
    <source>
        <dbReference type="SAM" id="SignalP"/>
    </source>
</evidence>
<keyword evidence="3" id="KW-1003">Cell membrane</keyword>
<dbReference type="CDD" id="cd06354">
    <property type="entry name" value="PBP1_PrnA-like"/>
    <property type="match status" value="1"/>
</dbReference>
<evidence type="ECO:0000256" key="3">
    <source>
        <dbReference type="ARBA" id="ARBA00022475"/>
    </source>
</evidence>
<dbReference type="GO" id="GO:0005886">
    <property type="term" value="C:plasma membrane"/>
    <property type="evidence" value="ECO:0007669"/>
    <property type="project" value="UniProtKB-SubCell"/>
</dbReference>
<feature type="domain" description="ABC transporter substrate-binding protein PnrA-like" evidence="8">
    <location>
        <begin position="27"/>
        <end position="315"/>
    </location>
</feature>
<keyword evidence="6" id="KW-0449">Lipoprotein</keyword>
<evidence type="ECO:0000256" key="2">
    <source>
        <dbReference type="ARBA" id="ARBA00008610"/>
    </source>
</evidence>
<evidence type="ECO:0000256" key="6">
    <source>
        <dbReference type="ARBA" id="ARBA00023288"/>
    </source>
</evidence>
<dbReference type="InterPro" id="IPR028082">
    <property type="entry name" value="Peripla_BP_I"/>
</dbReference>
<proteinExistence type="inferred from homology"/>
<dbReference type="SUPFAM" id="SSF53822">
    <property type="entry name" value="Periplasmic binding protein-like I"/>
    <property type="match status" value="1"/>
</dbReference>
<evidence type="ECO:0000313" key="9">
    <source>
        <dbReference type="EMBL" id="SQD92073.1"/>
    </source>
</evidence>
<dbReference type="RefSeq" id="WP_231944263.1">
    <property type="nucleotide sequence ID" value="NZ_LS483254.1"/>
</dbReference>
<name>A0A2X3K4Q6_9BACT</name>
<comment type="subcellular location">
    <subcellularLocation>
        <location evidence="1">Cell membrane</location>
        <topology evidence="1">Lipid-anchor</topology>
    </subcellularLocation>
</comment>